<dbReference type="Proteomes" id="UP000515847">
    <property type="component" value="Chromosome"/>
</dbReference>
<reference evidence="9 10" key="1">
    <citation type="journal article" date="2019" name="Front. Microbiol.">
        <title>Thermoanaerosceptrum fracticalcis gen. nov. sp. nov., a Novel Fumarate-Fermenting Microorganism From a Deep Fractured Carbonate Aquifer of the US Great Basin.</title>
        <authorList>
            <person name="Hamilton-Brehm S.D."/>
            <person name="Stewart L.E."/>
            <person name="Zavarin M."/>
            <person name="Caldwell M."/>
            <person name="Lawson P.A."/>
            <person name="Onstott T.C."/>
            <person name="Grzymski J."/>
            <person name="Neveux I."/>
            <person name="Lollar B.S."/>
            <person name="Russell C.E."/>
            <person name="Moser D.P."/>
        </authorList>
    </citation>
    <scope>NUCLEOTIDE SEQUENCE [LARGE SCALE GENOMIC DNA]</scope>
    <source>
        <strain evidence="9 10">DRI-13</strain>
    </source>
</reference>
<gene>
    <name evidence="9" type="primary">sigK</name>
    <name evidence="9" type="ORF">BR63_06060</name>
</gene>
<keyword evidence="5" id="KW-0238">DNA-binding</keyword>
<evidence type="ECO:0000256" key="2">
    <source>
        <dbReference type="ARBA" id="ARBA00022969"/>
    </source>
</evidence>
<dbReference type="OrthoDB" id="9809557at2"/>
<dbReference type="Pfam" id="PF04545">
    <property type="entry name" value="Sigma70_r4"/>
    <property type="match status" value="1"/>
</dbReference>
<dbReference type="InterPro" id="IPR013325">
    <property type="entry name" value="RNA_pol_sigma_r2"/>
</dbReference>
<dbReference type="InterPro" id="IPR007630">
    <property type="entry name" value="RNA_pol_sigma70_r4"/>
</dbReference>
<dbReference type="NCBIfam" id="NF004471">
    <property type="entry name" value="PRK05803.1"/>
    <property type="match status" value="1"/>
</dbReference>
<dbReference type="Gene3D" id="1.10.10.10">
    <property type="entry name" value="Winged helix-like DNA-binding domain superfamily/Winged helix DNA-binding domain"/>
    <property type="match status" value="1"/>
</dbReference>
<keyword evidence="10" id="KW-1185">Reference proteome</keyword>
<dbReference type="PANTHER" id="PTHR30376:SF3">
    <property type="entry name" value="RNA POLYMERASE SIGMA FACTOR RPOH"/>
    <property type="match status" value="1"/>
</dbReference>
<keyword evidence="4" id="KW-0731">Sigma factor</keyword>
<dbReference type="GO" id="GO:0006352">
    <property type="term" value="P:DNA-templated transcription initiation"/>
    <property type="evidence" value="ECO:0007669"/>
    <property type="project" value="InterPro"/>
</dbReference>
<dbReference type="InterPro" id="IPR014209">
    <property type="entry name" value="RNA_pol_sigma-K"/>
</dbReference>
<dbReference type="GO" id="GO:0030435">
    <property type="term" value="P:sporulation resulting in formation of a cellular spore"/>
    <property type="evidence" value="ECO:0007669"/>
    <property type="project" value="UniProtKB-KW"/>
</dbReference>
<evidence type="ECO:0000256" key="3">
    <source>
        <dbReference type="ARBA" id="ARBA00023015"/>
    </source>
</evidence>
<dbReference type="Gene3D" id="1.20.120.1810">
    <property type="match status" value="1"/>
</dbReference>
<keyword evidence="6" id="KW-0804">Transcription</keyword>
<keyword evidence="7" id="KW-0812">Transmembrane</keyword>
<evidence type="ECO:0000313" key="10">
    <source>
        <dbReference type="Proteomes" id="UP000515847"/>
    </source>
</evidence>
<dbReference type="SUPFAM" id="SSF88946">
    <property type="entry name" value="Sigma2 domain of RNA polymerase sigma factors"/>
    <property type="match status" value="1"/>
</dbReference>
<dbReference type="InterPro" id="IPR036388">
    <property type="entry name" value="WH-like_DNA-bd_sf"/>
</dbReference>
<dbReference type="InterPro" id="IPR000943">
    <property type="entry name" value="RNA_pol_sigma70"/>
</dbReference>
<evidence type="ECO:0000256" key="7">
    <source>
        <dbReference type="SAM" id="Phobius"/>
    </source>
</evidence>
<sequence>MGIGTAVIALATLLKSLLLLIYYLNNNAFPQPLSEEEEALYLEKFKKGDMNARNVLIERNLRLVAHIARSFENTGEDREDIISIGTIGLIKAVNTFDETKGTKLATYATKCIKNEILMHLRKRNKAEIFLYDPISTDKEGNEVALIDILGTNPDTVHETVQNNVEMEKIISQIKYLSSIEKKVVEMRYGLLDGIRKPQREIAKILKFSRSYVSRIEKRALEKLIKELS</sequence>
<protein>
    <submittedName>
        <fullName evidence="9">RNA polymerase sporulation sigma factor SigK</fullName>
    </submittedName>
</protein>
<dbReference type="PANTHER" id="PTHR30376">
    <property type="entry name" value="SIGMA FACTOR RPOH HEAT SHOCK RELATED"/>
    <property type="match status" value="1"/>
</dbReference>
<dbReference type="InterPro" id="IPR013324">
    <property type="entry name" value="RNA_pol_sigma_r3/r4-like"/>
</dbReference>
<dbReference type="CDD" id="cd06171">
    <property type="entry name" value="Sigma70_r4"/>
    <property type="match status" value="1"/>
</dbReference>
<proteinExistence type="inferred from homology"/>
<dbReference type="GO" id="GO:0016987">
    <property type="term" value="F:sigma factor activity"/>
    <property type="evidence" value="ECO:0007669"/>
    <property type="project" value="UniProtKB-KW"/>
</dbReference>
<dbReference type="PRINTS" id="PR00046">
    <property type="entry name" value="SIGMA70FCT"/>
</dbReference>
<dbReference type="InterPro" id="IPR050813">
    <property type="entry name" value="Sigma-70_Factor"/>
</dbReference>
<keyword evidence="2" id="KW-0749">Sporulation</keyword>
<evidence type="ECO:0000256" key="4">
    <source>
        <dbReference type="ARBA" id="ARBA00023082"/>
    </source>
</evidence>
<dbReference type="PROSITE" id="PS00715">
    <property type="entry name" value="SIGMA70_1"/>
    <property type="match status" value="1"/>
</dbReference>
<evidence type="ECO:0000259" key="8">
    <source>
        <dbReference type="PROSITE" id="PS00715"/>
    </source>
</evidence>
<dbReference type="RefSeq" id="WP_034422795.1">
    <property type="nucleotide sequence ID" value="NZ_CP045798.1"/>
</dbReference>
<dbReference type="NCBIfam" id="TIGR02846">
    <property type="entry name" value="spore_sigmaK"/>
    <property type="match status" value="1"/>
</dbReference>
<dbReference type="NCBIfam" id="TIGR02937">
    <property type="entry name" value="sigma70-ECF"/>
    <property type="match status" value="1"/>
</dbReference>
<dbReference type="InterPro" id="IPR007627">
    <property type="entry name" value="RNA_pol_sigma70_r2"/>
</dbReference>
<dbReference type="Pfam" id="PF04542">
    <property type="entry name" value="Sigma70_r2"/>
    <property type="match status" value="1"/>
</dbReference>
<dbReference type="AlphaFoldDB" id="A0A7G6E1F9"/>
<feature type="transmembrane region" description="Helical" evidence="7">
    <location>
        <begin position="6"/>
        <end position="24"/>
    </location>
</feature>
<organism evidence="9 10">
    <name type="scientific">Thermanaerosceptrum fracticalcis</name>
    <dbReference type="NCBI Taxonomy" id="1712410"/>
    <lineage>
        <taxon>Bacteria</taxon>
        <taxon>Bacillati</taxon>
        <taxon>Bacillota</taxon>
        <taxon>Clostridia</taxon>
        <taxon>Eubacteriales</taxon>
        <taxon>Peptococcaceae</taxon>
        <taxon>Thermanaerosceptrum</taxon>
    </lineage>
</organism>
<accession>A0A7G6E1F9</accession>
<comment type="similarity">
    <text evidence="1">Belongs to the sigma-70 factor family.</text>
</comment>
<dbReference type="KEGG" id="tfr:BR63_06060"/>
<dbReference type="FunFam" id="1.20.120.1810:FF:000003">
    <property type="entry name" value="RNA polymerase sigma factor"/>
    <property type="match status" value="1"/>
</dbReference>
<evidence type="ECO:0000256" key="1">
    <source>
        <dbReference type="ARBA" id="ARBA00007788"/>
    </source>
</evidence>
<dbReference type="PIRSF" id="PIRSF000770">
    <property type="entry name" value="RNA_pol_sigma-SigE/K"/>
    <property type="match status" value="1"/>
</dbReference>
<dbReference type="SUPFAM" id="SSF88659">
    <property type="entry name" value="Sigma3 and sigma4 domains of RNA polymerase sigma factors"/>
    <property type="match status" value="1"/>
</dbReference>
<dbReference type="GO" id="GO:0003677">
    <property type="term" value="F:DNA binding"/>
    <property type="evidence" value="ECO:0007669"/>
    <property type="project" value="UniProtKB-KW"/>
</dbReference>
<evidence type="ECO:0000256" key="5">
    <source>
        <dbReference type="ARBA" id="ARBA00023125"/>
    </source>
</evidence>
<evidence type="ECO:0000313" key="9">
    <source>
        <dbReference type="EMBL" id="QNB45913.1"/>
    </source>
</evidence>
<dbReference type="EMBL" id="CP045798">
    <property type="protein sequence ID" value="QNB45913.1"/>
    <property type="molecule type" value="Genomic_DNA"/>
</dbReference>
<keyword evidence="7" id="KW-0472">Membrane</keyword>
<keyword evidence="7" id="KW-1133">Transmembrane helix</keyword>
<keyword evidence="3" id="KW-0805">Transcription regulation</keyword>
<name>A0A7G6E1F9_THEFR</name>
<dbReference type="InterPro" id="IPR014284">
    <property type="entry name" value="RNA_pol_sigma-70_dom"/>
</dbReference>
<evidence type="ECO:0000256" key="6">
    <source>
        <dbReference type="ARBA" id="ARBA00023163"/>
    </source>
</evidence>
<feature type="domain" description="RNA polymerase sigma-70" evidence="8">
    <location>
        <begin position="80"/>
        <end position="93"/>
    </location>
</feature>